<keyword evidence="3" id="KW-0479">Metal-binding</keyword>
<reference evidence="5 6" key="1">
    <citation type="journal article" date="2014" name="PLoS Genet.">
        <title>Phylogenetically driven sequencing of extremely halophilic archaea reveals strategies for static and dynamic osmo-response.</title>
        <authorList>
            <person name="Becker E.A."/>
            <person name="Seitzer P.M."/>
            <person name="Tritt A."/>
            <person name="Larsen D."/>
            <person name="Krusor M."/>
            <person name="Yao A.I."/>
            <person name="Wu D."/>
            <person name="Madern D."/>
            <person name="Eisen J.A."/>
            <person name="Darling A.E."/>
            <person name="Facciotti M.T."/>
        </authorList>
    </citation>
    <scope>NUCLEOTIDE SEQUENCE [LARGE SCALE GENOMIC DNA]</scope>
    <source>
        <strain evidence="5 6">GA33</strain>
    </source>
</reference>
<dbReference type="PANTHER" id="PTHR16222:SF24">
    <property type="entry name" value="ADP-RIBOSYLHYDROLASE ARH3"/>
    <property type="match status" value="1"/>
</dbReference>
<dbReference type="STRING" id="1114856.GCA_000383975_04711"/>
<name>L9VF07_9EURY</name>
<dbReference type="PANTHER" id="PTHR16222">
    <property type="entry name" value="ADP-RIBOSYLGLYCOHYDROLASE"/>
    <property type="match status" value="1"/>
</dbReference>
<dbReference type="eggNOG" id="arCOG04448">
    <property type="taxonomic scope" value="Archaea"/>
</dbReference>
<dbReference type="InterPro" id="IPR050792">
    <property type="entry name" value="ADP-ribosylglycohydrolase"/>
</dbReference>
<feature type="binding site" evidence="3">
    <location>
        <position position="197"/>
    </location>
    <ligand>
        <name>Mg(2+)</name>
        <dbReference type="ChEBI" id="CHEBI:18420"/>
        <label>1</label>
    </ligand>
</feature>
<feature type="region of interest" description="Disordered" evidence="4">
    <location>
        <begin position="46"/>
        <end position="70"/>
    </location>
</feature>
<dbReference type="GO" id="GO:0016787">
    <property type="term" value="F:hydrolase activity"/>
    <property type="evidence" value="ECO:0007669"/>
    <property type="project" value="UniProtKB-KW"/>
</dbReference>
<dbReference type="EMBL" id="AOHW01000056">
    <property type="protein sequence ID" value="ELY35527.1"/>
    <property type="molecule type" value="Genomic_DNA"/>
</dbReference>
<dbReference type="Pfam" id="PF03747">
    <property type="entry name" value="ADP_ribosyl_GH"/>
    <property type="match status" value="1"/>
</dbReference>
<gene>
    <name evidence="5" type="ORF">C496_23161</name>
</gene>
<comment type="similarity">
    <text evidence="1">Belongs to the ADP-ribosylglycohydrolase family.</text>
</comment>
<dbReference type="InterPro" id="IPR005502">
    <property type="entry name" value="Ribosyl_crysJ1"/>
</dbReference>
<comment type="caution">
    <text evidence="5">The sequence shown here is derived from an EMBL/GenBank/DDBJ whole genome shotgun (WGS) entry which is preliminary data.</text>
</comment>
<feature type="binding site" evidence="3">
    <location>
        <position position="195"/>
    </location>
    <ligand>
        <name>Mg(2+)</name>
        <dbReference type="ChEBI" id="CHEBI:18420"/>
        <label>1</label>
    </ligand>
</feature>
<feature type="compositionally biased region" description="Basic and acidic residues" evidence="4">
    <location>
        <begin position="46"/>
        <end position="62"/>
    </location>
</feature>
<evidence type="ECO:0000256" key="1">
    <source>
        <dbReference type="ARBA" id="ARBA00010702"/>
    </source>
</evidence>
<evidence type="ECO:0000313" key="6">
    <source>
        <dbReference type="Proteomes" id="UP000011599"/>
    </source>
</evidence>
<evidence type="ECO:0000256" key="4">
    <source>
        <dbReference type="SAM" id="MobiDB-lite"/>
    </source>
</evidence>
<organism evidence="5 6">
    <name type="scientific">Natronorubrum tibetense GA33</name>
    <dbReference type="NCBI Taxonomy" id="1114856"/>
    <lineage>
        <taxon>Archaea</taxon>
        <taxon>Methanobacteriati</taxon>
        <taxon>Methanobacteriota</taxon>
        <taxon>Stenosarchaea group</taxon>
        <taxon>Halobacteria</taxon>
        <taxon>Halobacteriales</taxon>
        <taxon>Natrialbaceae</taxon>
        <taxon>Natronorubrum</taxon>
    </lineage>
</organism>
<evidence type="ECO:0000256" key="2">
    <source>
        <dbReference type="ARBA" id="ARBA00022801"/>
    </source>
</evidence>
<keyword evidence="2 5" id="KW-0378">Hydrolase</keyword>
<comment type="cofactor">
    <cofactor evidence="3">
        <name>Mg(2+)</name>
        <dbReference type="ChEBI" id="CHEBI:18420"/>
    </cofactor>
    <text evidence="3">Binds 2 magnesium ions per subunit.</text>
</comment>
<dbReference type="Proteomes" id="UP000011599">
    <property type="component" value="Unassembled WGS sequence"/>
</dbReference>
<evidence type="ECO:0000313" key="5">
    <source>
        <dbReference type="EMBL" id="ELY35527.1"/>
    </source>
</evidence>
<dbReference type="GO" id="GO:0046872">
    <property type="term" value="F:metal ion binding"/>
    <property type="evidence" value="ECO:0007669"/>
    <property type="project" value="UniProtKB-KW"/>
</dbReference>
<evidence type="ECO:0000256" key="3">
    <source>
        <dbReference type="PIRSR" id="PIRSR605502-1"/>
    </source>
</evidence>
<dbReference type="AlphaFoldDB" id="L9VF07"/>
<keyword evidence="6" id="KW-1185">Reference proteome</keyword>
<feature type="binding site" evidence="3">
    <location>
        <position position="198"/>
    </location>
    <ligand>
        <name>Mg(2+)</name>
        <dbReference type="ChEBI" id="CHEBI:18420"/>
        <label>1</label>
    </ligand>
</feature>
<sequence length="255" mass="27645">MRLARSLVNCGGFDRDDFVTRLVEWYEEQPFGIGGTTTEALRRIRDGVPPEDASRRARETKPPGKKATNGSVMRCAPIAVPYATDREELQRVSRTSSRVTHCDPRCVHGCSVLNLTLAYILTGSDRPLQAALDDLPATAPQELRHHLDPVPDEIDPTDIVPANDAVETLRAALYHGLTASDAETAIVMAVNEGGDADTVGAVTGAIAGARFGVSDVPDRWVATVEYRTELEQLGEQLANLRSGHCEAGDDRNDRS</sequence>
<dbReference type="PATRIC" id="fig|1114856.3.peg.4783"/>
<dbReference type="Gene3D" id="1.10.4080.10">
    <property type="entry name" value="ADP-ribosylation/Crystallin J1"/>
    <property type="match status" value="1"/>
</dbReference>
<dbReference type="InterPro" id="IPR036705">
    <property type="entry name" value="Ribosyl_crysJ1_sf"/>
</dbReference>
<dbReference type="SUPFAM" id="SSF101478">
    <property type="entry name" value="ADP-ribosylglycohydrolase"/>
    <property type="match status" value="1"/>
</dbReference>
<keyword evidence="3" id="KW-0460">Magnesium</keyword>
<accession>L9VF07</accession>
<protein>
    <submittedName>
        <fullName evidence="5">ADP-ribosyl-(Dinitrogen reductase) hydrolase</fullName>
    </submittedName>
</protein>
<proteinExistence type="inferred from homology"/>